<dbReference type="Pfam" id="PF00072">
    <property type="entry name" value="Response_reg"/>
    <property type="match status" value="1"/>
</dbReference>
<evidence type="ECO:0000256" key="1">
    <source>
        <dbReference type="ARBA" id="ARBA00022553"/>
    </source>
</evidence>
<reference evidence="4 5" key="1">
    <citation type="submission" date="2018-01" db="EMBL/GenBank/DDBJ databases">
        <title>Whole genome analyses suggest that Burkholderia sensu lato contains two further novel genera in the rhizoxinica-symbiotica group Mycetohabitans gen. nov., and Trinickia gen. nov.: implications for the evolution of diazotrophy and nodulation in the Burkholderiaceae.</title>
        <authorList>
            <person name="Estrada-de los Santos P."/>
            <person name="Palmer M."/>
            <person name="Chavez-Ramirez B."/>
            <person name="Beukes C."/>
            <person name="Steenkamp E.T."/>
            <person name="Hirsch A.M."/>
            <person name="Manyaka P."/>
            <person name="Maluk M."/>
            <person name="Lafos M."/>
            <person name="Crook M."/>
            <person name="Gross E."/>
            <person name="Simon M.F."/>
            <person name="Bueno dos Reis Junior F."/>
            <person name="Poole P.S."/>
            <person name="Venter S.N."/>
            <person name="James E.K."/>
        </authorList>
    </citation>
    <scope>NUCLEOTIDE SEQUENCE [LARGE SCALE GENOMIC DNA]</scope>
    <source>
        <strain evidence="4 5">GIMN1.004</strain>
    </source>
</reference>
<keyword evidence="1" id="KW-0597">Phosphoprotein</keyword>
<dbReference type="Proteomes" id="UP000235616">
    <property type="component" value="Unassembled WGS sequence"/>
</dbReference>
<evidence type="ECO:0000313" key="5">
    <source>
        <dbReference type="Proteomes" id="UP000235616"/>
    </source>
</evidence>
<dbReference type="PANTHER" id="PTHR44591">
    <property type="entry name" value="STRESS RESPONSE REGULATOR PROTEIN 1"/>
    <property type="match status" value="1"/>
</dbReference>
<organism evidence="4 5">
    <name type="scientific">Trinickia dabaoshanensis</name>
    <dbReference type="NCBI Taxonomy" id="564714"/>
    <lineage>
        <taxon>Bacteria</taxon>
        <taxon>Pseudomonadati</taxon>
        <taxon>Pseudomonadota</taxon>
        <taxon>Betaproteobacteria</taxon>
        <taxon>Burkholderiales</taxon>
        <taxon>Burkholderiaceae</taxon>
        <taxon>Trinickia</taxon>
    </lineage>
</organism>
<comment type="caution">
    <text evidence="4">The sequence shown here is derived from an EMBL/GenBank/DDBJ whole genome shotgun (WGS) entry which is preliminary data.</text>
</comment>
<name>A0A2N7VRH4_9BURK</name>
<proteinExistence type="predicted"/>
<accession>A0A2N7VRH4</accession>
<dbReference type="RefSeq" id="WP_102645824.1">
    <property type="nucleotide sequence ID" value="NZ_PNYA01000010.1"/>
</dbReference>
<gene>
    <name evidence="4" type="ORF">C0Z18_13050</name>
</gene>
<evidence type="ECO:0000259" key="3">
    <source>
        <dbReference type="PROSITE" id="PS50110"/>
    </source>
</evidence>
<dbReference type="OrthoDB" id="9800897at2"/>
<dbReference type="InterPro" id="IPR011006">
    <property type="entry name" value="CheY-like_superfamily"/>
</dbReference>
<dbReference type="InterPro" id="IPR050595">
    <property type="entry name" value="Bact_response_regulator"/>
</dbReference>
<dbReference type="GO" id="GO:0000160">
    <property type="term" value="P:phosphorelay signal transduction system"/>
    <property type="evidence" value="ECO:0007669"/>
    <property type="project" value="InterPro"/>
</dbReference>
<sequence>MLKVLLVDDDPGVLDVLQHMLETQHYRVLTAQDDRVALEWVQRERPDLIITEASGPGIDCAEFCGLLKEDPSTRDVPVMILAALPLLSPVQRGSACAVLYKPVSTDDLLSAVRAVIDEAVQGSPRT</sequence>
<dbReference type="PANTHER" id="PTHR44591:SF20">
    <property type="entry name" value="PROTEIN PILH"/>
    <property type="match status" value="1"/>
</dbReference>
<protein>
    <recommendedName>
        <fullName evidence="3">Response regulatory domain-containing protein</fullName>
    </recommendedName>
</protein>
<dbReference type="InterPro" id="IPR001789">
    <property type="entry name" value="Sig_transdc_resp-reg_receiver"/>
</dbReference>
<feature type="domain" description="Response regulatory" evidence="3">
    <location>
        <begin position="3"/>
        <end position="116"/>
    </location>
</feature>
<evidence type="ECO:0000313" key="4">
    <source>
        <dbReference type="EMBL" id="PMS19752.1"/>
    </source>
</evidence>
<dbReference type="SMART" id="SM00448">
    <property type="entry name" value="REC"/>
    <property type="match status" value="1"/>
</dbReference>
<dbReference type="SUPFAM" id="SSF52172">
    <property type="entry name" value="CheY-like"/>
    <property type="match status" value="1"/>
</dbReference>
<dbReference type="AlphaFoldDB" id="A0A2N7VRH4"/>
<keyword evidence="5" id="KW-1185">Reference proteome</keyword>
<dbReference type="PROSITE" id="PS50110">
    <property type="entry name" value="RESPONSE_REGULATORY"/>
    <property type="match status" value="1"/>
</dbReference>
<dbReference type="EMBL" id="PNYA01000010">
    <property type="protein sequence ID" value="PMS19752.1"/>
    <property type="molecule type" value="Genomic_DNA"/>
</dbReference>
<dbReference type="Gene3D" id="3.40.50.2300">
    <property type="match status" value="1"/>
</dbReference>
<comment type="caution">
    <text evidence="2">Lacks conserved residue(s) required for the propagation of feature annotation.</text>
</comment>
<evidence type="ECO:0000256" key="2">
    <source>
        <dbReference type="PROSITE-ProRule" id="PRU00169"/>
    </source>
</evidence>